<dbReference type="Proteomes" id="UP001210690">
    <property type="component" value="Chromosome"/>
</dbReference>
<organism evidence="1 4">
    <name type="scientific">Parvimonas micra</name>
    <dbReference type="NCBI Taxonomy" id="33033"/>
    <lineage>
        <taxon>Bacteria</taxon>
        <taxon>Bacillati</taxon>
        <taxon>Bacillota</taxon>
        <taxon>Tissierellia</taxon>
        <taxon>Tissierellales</taxon>
        <taxon>Peptoniphilaceae</taxon>
        <taxon>Parvimonas</taxon>
    </lineage>
</organism>
<dbReference type="PANTHER" id="PTHR37954:SF3">
    <property type="entry name" value="DUF169 DOMAIN-CONTAINING PROTEIN"/>
    <property type="match status" value="1"/>
</dbReference>
<dbReference type="STRING" id="33033.NW74_01945"/>
<reference evidence="1 4" key="1">
    <citation type="submission" date="2014-10" db="EMBL/GenBank/DDBJ databases">
        <title>Complete genome sequence of Parvimonas micra KCOM 1535 (= ChDC B708).</title>
        <authorList>
            <person name="Kook J.-K."/>
            <person name="Park S.-N."/>
            <person name="Lim Y.K."/>
            <person name="Roh H."/>
        </authorList>
    </citation>
    <scope>NUCLEOTIDE SEQUENCE [LARGE SCALE GENOMIC DNA]</scope>
    <source>
        <strain evidence="1">KCOM 1535</strain>
        <strain evidence="4">KCOM 1535 / ChDC B708</strain>
    </source>
</reference>
<dbReference type="EMBL" id="CP101412">
    <property type="protein sequence ID" value="WBB30535.1"/>
    <property type="molecule type" value="Genomic_DNA"/>
</dbReference>
<sequence>MDIQESVKLIDSYLDLNRKVVGVKFFHDEESYENFEVPERESKVTYCNAVNLASKGSNIKVRKVHQGCPNGAVAFGFNQAPPKMASGEARFSKNIYNDVKTSKSVSDDMIFLKDKVYGIAIMPLENFKVEPDVVVMIEKAYNIMRVVHGYSYFNGYSPEMKTVGLQAVCHDLTTLPYEHGTINITFLCPGTRLMANWHPDELGIGMAWKHWYNVIQGIVETTNPFERNGNKRKIIKKMKKNHMDDSVIELNKNYDTGTYLGGPIDK</sequence>
<name>A0A0B4S0F0_9FIRM</name>
<dbReference type="AlphaFoldDB" id="A0A0B4S0F0"/>
<evidence type="ECO:0000313" key="2">
    <source>
        <dbReference type="EMBL" id="MBF1306904.1"/>
    </source>
</evidence>
<dbReference type="KEGG" id="pmic:NW74_01945"/>
<proteinExistence type="predicted"/>
<dbReference type="RefSeq" id="WP_029949518.1">
    <property type="nucleotide sequence ID" value="NZ_CAUTAE010000004.1"/>
</dbReference>
<keyword evidence="4" id="KW-1185">Reference proteome</keyword>
<dbReference type="Proteomes" id="UP000031386">
    <property type="component" value="Chromosome"/>
</dbReference>
<dbReference type="OrthoDB" id="378658at2"/>
<evidence type="ECO:0000313" key="1">
    <source>
        <dbReference type="EMBL" id="AIZ36200.1"/>
    </source>
</evidence>
<evidence type="ECO:0000313" key="3">
    <source>
        <dbReference type="EMBL" id="WBB30535.1"/>
    </source>
</evidence>
<dbReference type="InterPro" id="IPR003748">
    <property type="entry name" value="DUF169"/>
</dbReference>
<protein>
    <submittedName>
        <fullName evidence="2">DUF169 domain-containing protein</fullName>
    </submittedName>
</protein>
<evidence type="ECO:0000313" key="4">
    <source>
        <dbReference type="Proteomes" id="UP000031386"/>
    </source>
</evidence>
<dbReference type="Pfam" id="PF02596">
    <property type="entry name" value="DUF169"/>
    <property type="match status" value="1"/>
</dbReference>
<reference evidence="2" key="2">
    <citation type="submission" date="2020-04" db="EMBL/GenBank/DDBJ databases">
        <title>Deep metagenomics examines the oral microbiome during advanced dental caries in children, revealing novel taxa and co-occurrences with host molecules.</title>
        <authorList>
            <person name="Baker J.L."/>
            <person name="Morton J.T."/>
            <person name="Dinis M."/>
            <person name="Alvarez R."/>
            <person name="Tran N.C."/>
            <person name="Knight R."/>
            <person name="Edlund A."/>
        </authorList>
    </citation>
    <scope>NUCLEOTIDE SEQUENCE</scope>
    <source>
        <strain evidence="2">JCVI_23_bin.11</strain>
    </source>
</reference>
<accession>A0A0B4S0F0</accession>
<reference evidence="3" key="3">
    <citation type="submission" date="2022-07" db="EMBL/GenBank/DDBJ databases">
        <title>Parvimonas micra travels from the subgingival sulcus of the human oral cavity to the colorectal adenocarcinoma.</title>
        <authorList>
            <person name="Conde-Perez K."/>
            <person name="Buetas E."/>
            <person name="Aja-Macaya P."/>
            <person name="Martin-De Arribas E."/>
            <person name="Iglesias-Corras I."/>
            <person name="Trigo-Tasende N."/>
            <person name="Nasser-Ali M."/>
            <person name="Estevez L.S."/>
            <person name="Rumbo-Feal S."/>
            <person name="Otero-Alen B."/>
            <person name="Noguera J.F."/>
            <person name="Concha A."/>
            <person name="Pardinas-Lopez S."/>
            <person name="Carda-Dieguez M."/>
            <person name="Gomez-Randulfe I."/>
            <person name="Martinez-Lago N."/>
            <person name="Ladra S."/>
            <person name="Aparicio L.A."/>
            <person name="Bou G."/>
            <person name="Mira A."/>
            <person name="Vallejo J.A."/>
            <person name="Poza M."/>
        </authorList>
    </citation>
    <scope>NUCLEOTIDE SEQUENCE</scope>
    <source>
        <strain evidence="3">PM102KC-G-1</strain>
    </source>
</reference>
<dbReference type="EMBL" id="JABZRE010000010">
    <property type="protein sequence ID" value="MBF1306904.1"/>
    <property type="molecule type" value="Genomic_DNA"/>
</dbReference>
<dbReference type="EMBL" id="CP009761">
    <property type="protein sequence ID" value="AIZ36200.1"/>
    <property type="molecule type" value="Genomic_DNA"/>
</dbReference>
<gene>
    <name evidence="2" type="ORF">HXM94_03880</name>
    <name evidence="3" type="ORF">NM222_06080</name>
    <name evidence="1" type="ORF">NW74_01945</name>
</gene>
<dbReference type="Proteomes" id="UP000758611">
    <property type="component" value="Unassembled WGS sequence"/>
</dbReference>
<dbReference type="PANTHER" id="PTHR37954">
    <property type="entry name" value="BLL4979 PROTEIN"/>
    <property type="match status" value="1"/>
</dbReference>